<dbReference type="PANTHER" id="PTHR47472:SF1">
    <property type="entry name" value="DUF1446-DOMAIN-CONTAINING PROTEIN"/>
    <property type="match status" value="1"/>
</dbReference>
<dbReference type="Pfam" id="PF23544">
    <property type="entry name" value="AtuA_ferredoxin"/>
    <property type="match status" value="1"/>
</dbReference>
<dbReference type="Gramene" id="EFJ07432">
    <property type="protein sequence ID" value="EFJ07432"/>
    <property type="gene ID" value="SELMODRAFT_186105"/>
</dbReference>
<evidence type="ECO:0000259" key="2">
    <source>
        <dbReference type="Pfam" id="PF23544"/>
    </source>
</evidence>
<dbReference type="OMA" id="ITRDWVK"/>
<protein>
    <submittedName>
        <fullName evidence="3">Uncharacterized protein</fullName>
    </submittedName>
</protein>
<name>D8T7B7_SELML</name>
<dbReference type="KEGG" id="smo:SELMODRAFT_186105"/>
<dbReference type="Pfam" id="PF07287">
    <property type="entry name" value="AtuA"/>
    <property type="match status" value="2"/>
</dbReference>
<dbReference type="InterPro" id="IPR056362">
    <property type="entry name" value="AtuA-like_ferredoxin_dom"/>
</dbReference>
<dbReference type="STRING" id="88036.D8T7B7"/>
<dbReference type="HOGENOM" id="CLU_012617_1_0_1"/>
<gene>
    <name evidence="3" type="ORF">SELMODRAFT_186105</name>
</gene>
<dbReference type="AlphaFoldDB" id="D8T7B7"/>
<dbReference type="EMBL" id="GL377685">
    <property type="protein sequence ID" value="EFJ07432.1"/>
    <property type="molecule type" value="Genomic_DNA"/>
</dbReference>
<feature type="domain" description="Acyclic terpene utilisation N-terminal" evidence="1">
    <location>
        <begin position="152"/>
        <end position="451"/>
    </location>
</feature>
<dbReference type="Proteomes" id="UP000001514">
    <property type="component" value="Unassembled WGS sequence"/>
</dbReference>
<dbReference type="InParanoid" id="D8T7B7"/>
<sequence length="598" mass="64929">MATGNDRVFELHADPSSESTVTLRENPLRQKDVVRIGCGAGFAGDRPRAALKLLHRVPSLQYLVLECLAERTFVERVEAKAAGGQGYDPRISEWMTSLLPVAVEKGVCIVTNMGGVDPLGAQDEVLKLSSKLGIHISVAVAYEYPLPSDGSSTYLGAAPIVQVLQQCRPHVIITSRVADVALFLGPMIFELGWNWNSYKELAQGAVAAHLLECGCQLTGGYYVHPGDKLRSLPFPELLDVSLPYADISWDGKVVVAKAEGSGGEISERTCSEQLIYEVEDPSSYITPDVILDLRKVNFRELSKDRVIVSGAEAHCSPSLLLRLIPSFCGWKGWGEISYGGLYCDERANLSDKLVRSWLEESFPGIQQRILSCVIGKDSLFASPSPPVVCHEARLRVDGLFGTEEEAAALVREFGALYTNGPAGGGGIRSGIKREITLKKQLVSRDAVSWKTAFSGTQRRLECCQSNSVVCMDVLPTPSPSAKTAPAPRGVGIPLYHIAHGRTGDKGNTLNFSLIPHCTDDIARLQEVVTARWVKNVFATAFVGQAGEAEVSVYLVEGIHSLNVVVRNVLDGGVTCSRRVDRHGKTLSDLILSQQVTFW</sequence>
<dbReference type="eggNOG" id="ENOG502QS8D">
    <property type="taxonomic scope" value="Eukaryota"/>
</dbReference>
<keyword evidence="4" id="KW-1185">Reference proteome</keyword>
<evidence type="ECO:0000259" key="1">
    <source>
        <dbReference type="Pfam" id="PF07287"/>
    </source>
</evidence>
<feature type="domain" description="AtuA-like ferredoxin-fold" evidence="2">
    <location>
        <begin position="492"/>
        <end position="595"/>
    </location>
</feature>
<dbReference type="PANTHER" id="PTHR47472">
    <property type="entry name" value="PROPIONYL-COA CARBOXYLASE"/>
    <property type="match status" value="1"/>
</dbReference>
<accession>D8T7B7</accession>
<reference evidence="3 4" key="1">
    <citation type="journal article" date="2011" name="Science">
        <title>The Selaginella genome identifies genetic changes associated with the evolution of vascular plants.</title>
        <authorList>
            <person name="Banks J.A."/>
            <person name="Nishiyama T."/>
            <person name="Hasebe M."/>
            <person name="Bowman J.L."/>
            <person name="Gribskov M."/>
            <person name="dePamphilis C."/>
            <person name="Albert V.A."/>
            <person name="Aono N."/>
            <person name="Aoyama T."/>
            <person name="Ambrose B.A."/>
            <person name="Ashton N.W."/>
            <person name="Axtell M.J."/>
            <person name="Barker E."/>
            <person name="Barker M.S."/>
            <person name="Bennetzen J.L."/>
            <person name="Bonawitz N.D."/>
            <person name="Chapple C."/>
            <person name="Cheng C."/>
            <person name="Correa L.G."/>
            <person name="Dacre M."/>
            <person name="DeBarry J."/>
            <person name="Dreyer I."/>
            <person name="Elias M."/>
            <person name="Engstrom E.M."/>
            <person name="Estelle M."/>
            <person name="Feng L."/>
            <person name="Finet C."/>
            <person name="Floyd S.K."/>
            <person name="Frommer W.B."/>
            <person name="Fujita T."/>
            <person name="Gramzow L."/>
            <person name="Gutensohn M."/>
            <person name="Harholt J."/>
            <person name="Hattori M."/>
            <person name="Heyl A."/>
            <person name="Hirai T."/>
            <person name="Hiwatashi Y."/>
            <person name="Ishikawa M."/>
            <person name="Iwata M."/>
            <person name="Karol K.G."/>
            <person name="Koehler B."/>
            <person name="Kolukisaoglu U."/>
            <person name="Kubo M."/>
            <person name="Kurata T."/>
            <person name="Lalonde S."/>
            <person name="Li K."/>
            <person name="Li Y."/>
            <person name="Litt A."/>
            <person name="Lyons E."/>
            <person name="Manning G."/>
            <person name="Maruyama T."/>
            <person name="Michael T.P."/>
            <person name="Mikami K."/>
            <person name="Miyazaki S."/>
            <person name="Morinaga S."/>
            <person name="Murata T."/>
            <person name="Mueller-Roeber B."/>
            <person name="Nelson D.R."/>
            <person name="Obara M."/>
            <person name="Oguri Y."/>
            <person name="Olmstead R.G."/>
            <person name="Onodera N."/>
            <person name="Petersen B.L."/>
            <person name="Pils B."/>
            <person name="Prigge M."/>
            <person name="Rensing S.A."/>
            <person name="Riano-Pachon D.M."/>
            <person name="Roberts A.W."/>
            <person name="Sato Y."/>
            <person name="Scheller H.V."/>
            <person name="Schulz B."/>
            <person name="Schulz C."/>
            <person name="Shakirov E.V."/>
            <person name="Shibagaki N."/>
            <person name="Shinohara N."/>
            <person name="Shippen D.E."/>
            <person name="Soerensen I."/>
            <person name="Sotooka R."/>
            <person name="Sugimoto N."/>
            <person name="Sugita M."/>
            <person name="Sumikawa N."/>
            <person name="Tanurdzic M."/>
            <person name="Theissen G."/>
            <person name="Ulvskov P."/>
            <person name="Wakazuki S."/>
            <person name="Weng J.K."/>
            <person name="Willats W.W."/>
            <person name="Wipf D."/>
            <person name="Wolf P.G."/>
            <person name="Yang L."/>
            <person name="Zimmer A.D."/>
            <person name="Zhu Q."/>
            <person name="Mitros T."/>
            <person name="Hellsten U."/>
            <person name="Loque D."/>
            <person name="Otillar R."/>
            <person name="Salamov A."/>
            <person name="Schmutz J."/>
            <person name="Shapiro H."/>
            <person name="Lindquist E."/>
            <person name="Lucas S."/>
            <person name="Rokhsar D."/>
            <person name="Grigoriev I.V."/>
        </authorList>
    </citation>
    <scope>NUCLEOTIDE SEQUENCE [LARGE SCALE GENOMIC DNA]</scope>
</reference>
<evidence type="ECO:0000313" key="3">
    <source>
        <dbReference type="EMBL" id="EFJ07432.1"/>
    </source>
</evidence>
<dbReference type="FunCoup" id="D8T7B7">
    <property type="interactions" value="19"/>
</dbReference>
<feature type="domain" description="Acyclic terpene utilisation N-terminal" evidence="1">
    <location>
        <begin position="34"/>
        <end position="140"/>
    </location>
</feature>
<dbReference type="InterPro" id="IPR010839">
    <property type="entry name" value="AtuA_N"/>
</dbReference>
<evidence type="ECO:0000313" key="4">
    <source>
        <dbReference type="Proteomes" id="UP000001514"/>
    </source>
</evidence>
<proteinExistence type="predicted"/>
<organism evidence="4">
    <name type="scientific">Selaginella moellendorffii</name>
    <name type="common">Spikemoss</name>
    <dbReference type="NCBI Taxonomy" id="88036"/>
    <lineage>
        <taxon>Eukaryota</taxon>
        <taxon>Viridiplantae</taxon>
        <taxon>Streptophyta</taxon>
        <taxon>Embryophyta</taxon>
        <taxon>Tracheophyta</taxon>
        <taxon>Lycopodiopsida</taxon>
        <taxon>Selaginellales</taxon>
        <taxon>Selaginellaceae</taxon>
        <taxon>Selaginella</taxon>
    </lineage>
</organism>